<organism evidence="1 2">
    <name type="scientific">Sphingomonas japonica</name>
    <dbReference type="NCBI Taxonomy" id="511662"/>
    <lineage>
        <taxon>Bacteria</taxon>
        <taxon>Pseudomonadati</taxon>
        <taxon>Pseudomonadota</taxon>
        <taxon>Alphaproteobacteria</taxon>
        <taxon>Sphingomonadales</taxon>
        <taxon>Sphingomonadaceae</taxon>
        <taxon>Sphingomonas</taxon>
    </lineage>
</organism>
<keyword evidence="2" id="KW-1185">Reference proteome</keyword>
<proteinExistence type="predicted"/>
<protein>
    <submittedName>
        <fullName evidence="1">Uncharacterized protein</fullName>
    </submittedName>
</protein>
<evidence type="ECO:0000313" key="2">
    <source>
        <dbReference type="Proteomes" id="UP000788153"/>
    </source>
</evidence>
<accession>A0ABX0U3Z9</accession>
<comment type="caution">
    <text evidence="1">The sequence shown here is derived from an EMBL/GenBank/DDBJ whole genome shotgun (WGS) entry which is preliminary data.</text>
</comment>
<dbReference type="EMBL" id="JAASQP010000001">
    <property type="protein sequence ID" value="NIJ25209.1"/>
    <property type="molecule type" value="Genomic_DNA"/>
</dbReference>
<gene>
    <name evidence="1" type="ORF">FHT01_002751</name>
</gene>
<reference evidence="1 2" key="1">
    <citation type="submission" date="2020-03" db="EMBL/GenBank/DDBJ databases">
        <title>Genomic Encyclopedia of Type Strains, Phase IV (KMG-IV): sequencing the most valuable type-strain genomes for metagenomic binning, comparative biology and taxonomic classification.</title>
        <authorList>
            <person name="Goeker M."/>
        </authorList>
    </citation>
    <scope>NUCLEOTIDE SEQUENCE [LARGE SCALE GENOMIC DNA]</scope>
    <source>
        <strain evidence="1 2">DSM 22753</strain>
    </source>
</reference>
<dbReference type="Proteomes" id="UP000788153">
    <property type="component" value="Unassembled WGS sequence"/>
</dbReference>
<sequence>MESFNGPCATNGLNALWFLSLEDARAKIAAE</sequence>
<evidence type="ECO:0000313" key="1">
    <source>
        <dbReference type="EMBL" id="NIJ25209.1"/>
    </source>
</evidence>
<name>A0ABX0U3Z9_9SPHN</name>